<accession>A0ACC4AHL0</accession>
<gene>
    <name evidence="1" type="ORF">D5086_033681</name>
</gene>
<comment type="caution">
    <text evidence="1">The sequence shown here is derived from an EMBL/GenBank/DDBJ whole genome shotgun (WGS) entry which is preliminary data.</text>
</comment>
<dbReference type="Proteomes" id="UP000309997">
    <property type="component" value="Unassembled WGS sequence"/>
</dbReference>
<dbReference type="EMBL" id="RCHU02000019">
    <property type="protein sequence ID" value="KAL3565635.1"/>
    <property type="molecule type" value="Genomic_DNA"/>
</dbReference>
<reference evidence="1 2" key="1">
    <citation type="journal article" date="2024" name="Plant Biotechnol. J.">
        <title>Genome and CRISPR/Cas9 system of a widespread forest tree (Populus alba) in the world.</title>
        <authorList>
            <person name="Liu Y.J."/>
            <person name="Jiang P.F."/>
            <person name="Han X.M."/>
            <person name="Li X.Y."/>
            <person name="Wang H.M."/>
            <person name="Wang Y.J."/>
            <person name="Wang X.X."/>
            <person name="Zeng Q.Y."/>
        </authorList>
    </citation>
    <scope>NUCLEOTIDE SEQUENCE [LARGE SCALE GENOMIC DNA]</scope>
    <source>
        <strain evidence="2">cv. PAL-ZL1</strain>
    </source>
</reference>
<keyword evidence="2" id="KW-1185">Reference proteome</keyword>
<sequence length="69" mass="7991">MASSIAKQEFWALRMVRLTMLCIVIISEIINRCFPMSIFAFQQYENDLADIEGPRNKLARQQPQVTEVS</sequence>
<evidence type="ECO:0000313" key="2">
    <source>
        <dbReference type="Proteomes" id="UP000309997"/>
    </source>
</evidence>
<proteinExistence type="predicted"/>
<organism evidence="1 2">
    <name type="scientific">Populus alba</name>
    <name type="common">White poplar</name>
    <dbReference type="NCBI Taxonomy" id="43335"/>
    <lineage>
        <taxon>Eukaryota</taxon>
        <taxon>Viridiplantae</taxon>
        <taxon>Streptophyta</taxon>
        <taxon>Embryophyta</taxon>
        <taxon>Tracheophyta</taxon>
        <taxon>Spermatophyta</taxon>
        <taxon>Magnoliopsida</taxon>
        <taxon>eudicotyledons</taxon>
        <taxon>Gunneridae</taxon>
        <taxon>Pentapetalae</taxon>
        <taxon>rosids</taxon>
        <taxon>fabids</taxon>
        <taxon>Malpighiales</taxon>
        <taxon>Salicaceae</taxon>
        <taxon>Saliceae</taxon>
        <taxon>Populus</taxon>
    </lineage>
</organism>
<evidence type="ECO:0000313" key="1">
    <source>
        <dbReference type="EMBL" id="KAL3565635.1"/>
    </source>
</evidence>
<name>A0ACC4AHL0_POPAL</name>
<protein>
    <submittedName>
        <fullName evidence="1">Uncharacterized protein</fullName>
    </submittedName>
</protein>